<gene>
    <name evidence="3" type="ORF">PSSU_1216</name>
</gene>
<keyword evidence="2" id="KW-0472">Membrane</keyword>
<feature type="transmembrane region" description="Helical" evidence="2">
    <location>
        <begin position="116"/>
        <end position="135"/>
    </location>
</feature>
<dbReference type="AlphaFoldDB" id="A0A261EUF7"/>
<keyword evidence="2" id="KW-0812">Transmembrane</keyword>
<organism evidence="3 4">
    <name type="scientific">Pseudoscardovia suis</name>
    <dbReference type="NCBI Taxonomy" id="987063"/>
    <lineage>
        <taxon>Bacteria</taxon>
        <taxon>Bacillati</taxon>
        <taxon>Actinomycetota</taxon>
        <taxon>Actinomycetes</taxon>
        <taxon>Bifidobacteriales</taxon>
        <taxon>Bifidobacteriaceae</taxon>
        <taxon>Pseudoscardovia</taxon>
    </lineage>
</organism>
<dbReference type="NCBIfam" id="NF038065">
    <property type="entry name" value="Pr6Pr"/>
    <property type="match status" value="1"/>
</dbReference>
<evidence type="ECO:0000256" key="2">
    <source>
        <dbReference type="SAM" id="Phobius"/>
    </source>
</evidence>
<evidence type="ECO:0000256" key="1">
    <source>
        <dbReference type="SAM" id="MobiDB-lite"/>
    </source>
</evidence>
<reference evidence="3 4" key="1">
    <citation type="journal article" date="2017" name="BMC Genomics">
        <title>Comparative genomic and phylogenomic analyses of the Bifidobacteriaceae family.</title>
        <authorList>
            <person name="Lugli G.A."/>
            <person name="Milani C."/>
            <person name="Turroni F."/>
            <person name="Duranti S."/>
            <person name="Mancabelli L."/>
            <person name="Mangifesta M."/>
            <person name="Ferrario C."/>
            <person name="Modesto M."/>
            <person name="Mattarelli P."/>
            <person name="Jiri K."/>
            <person name="van Sinderen D."/>
            <person name="Ventura M."/>
        </authorList>
    </citation>
    <scope>NUCLEOTIDE SEQUENCE [LARGE SCALE GENOMIC DNA]</scope>
    <source>
        <strain evidence="3 4">DSM 24744</strain>
    </source>
</reference>
<feature type="compositionally biased region" description="Polar residues" evidence="1">
    <location>
        <begin position="33"/>
        <end position="48"/>
    </location>
</feature>
<feature type="transmembrane region" description="Helical" evidence="2">
    <location>
        <begin position="186"/>
        <end position="205"/>
    </location>
</feature>
<feature type="region of interest" description="Disordered" evidence="1">
    <location>
        <begin position="22"/>
        <end position="48"/>
    </location>
</feature>
<keyword evidence="4" id="KW-1185">Reference proteome</keyword>
<dbReference type="InterPro" id="IPR049713">
    <property type="entry name" value="Pr6Pr-like"/>
</dbReference>
<accession>A0A261EUF7</accession>
<sequence length="279" mass="30955">MNLAGMRLASILKCGTMKTAQSETAQLKPAQPENAQPENAQPKSAQPESAQPVRYVAGVYRLVIAFFCIAGTSETWTFHKPANFVYFTHQTNILLGIVMLWAAIASFRGSKQPPAWLKGMLTLNILITGLVAGFILPPTDPATFVYLPFLPGIPLVRMLHVIAPIMAAIDFLVFDEHRRYKWSYAFWWLLYFPVYLAFVLVRAQIWPNSGPEAGGNPYPYGFVNLKELGWAGLGMNIVIYMAAFCVAGLLLCLIDHVLPRRTPLTGCVPSDHSDPTKQN</sequence>
<feature type="transmembrane region" description="Helical" evidence="2">
    <location>
        <begin position="84"/>
        <end position="104"/>
    </location>
</feature>
<evidence type="ECO:0008006" key="5">
    <source>
        <dbReference type="Google" id="ProtNLM"/>
    </source>
</evidence>
<dbReference type="EMBL" id="MWWQ01000013">
    <property type="protein sequence ID" value="OZG50504.1"/>
    <property type="molecule type" value="Genomic_DNA"/>
</dbReference>
<evidence type="ECO:0000313" key="3">
    <source>
        <dbReference type="EMBL" id="OZG50504.1"/>
    </source>
</evidence>
<keyword evidence="2" id="KW-1133">Transmembrane helix</keyword>
<name>A0A261EUF7_9BIFI</name>
<feature type="transmembrane region" description="Helical" evidence="2">
    <location>
        <begin position="228"/>
        <end position="254"/>
    </location>
</feature>
<proteinExistence type="predicted"/>
<dbReference type="Proteomes" id="UP000216454">
    <property type="component" value="Unassembled WGS sequence"/>
</dbReference>
<protein>
    <recommendedName>
        <fullName evidence="5">Pr6Pr family membrane protein</fullName>
    </recommendedName>
</protein>
<feature type="transmembrane region" description="Helical" evidence="2">
    <location>
        <begin position="53"/>
        <end position="72"/>
    </location>
</feature>
<feature type="transmembrane region" description="Helical" evidence="2">
    <location>
        <begin position="155"/>
        <end position="174"/>
    </location>
</feature>
<comment type="caution">
    <text evidence="3">The sequence shown here is derived from an EMBL/GenBank/DDBJ whole genome shotgun (WGS) entry which is preliminary data.</text>
</comment>
<evidence type="ECO:0000313" key="4">
    <source>
        <dbReference type="Proteomes" id="UP000216454"/>
    </source>
</evidence>